<dbReference type="GO" id="GO:0042025">
    <property type="term" value="C:host cell nucleus"/>
    <property type="evidence" value="ECO:0007669"/>
    <property type="project" value="UniProtKB-SubCell"/>
</dbReference>
<dbReference type="InterPro" id="IPR027417">
    <property type="entry name" value="P-loop_NTPase"/>
</dbReference>
<comment type="cofactor">
    <cofactor evidence="1">
        <name>Mn(2+)</name>
        <dbReference type="ChEBI" id="CHEBI:29035"/>
    </cofactor>
</comment>
<evidence type="ECO:0000256" key="16">
    <source>
        <dbReference type="ARBA" id="ARBA00032243"/>
    </source>
</evidence>
<dbReference type="InterPro" id="IPR000605">
    <property type="entry name" value="Helicase_SF3_ssDNA/RNA_vir"/>
</dbReference>
<keyword evidence="8" id="KW-0479">Metal-binding</keyword>
<dbReference type="GO" id="GO:0016787">
    <property type="term" value="F:hydrolase activity"/>
    <property type="evidence" value="ECO:0007669"/>
    <property type="project" value="UniProtKB-KW"/>
</dbReference>
<dbReference type="GO" id="GO:0000166">
    <property type="term" value="F:nucleotide binding"/>
    <property type="evidence" value="ECO:0007669"/>
    <property type="project" value="UniProtKB-KW"/>
</dbReference>
<evidence type="ECO:0000256" key="6">
    <source>
        <dbReference type="ARBA" id="ARBA00022705"/>
    </source>
</evidence>
<comment type="catalytic activity">
    <reaction evidence="17">
        <text>ATP + H2O = ADP + phosphate + H(+)</text>
        <dbReference type="Rhea" id="RHEA:13065"/>
        <dbReference type="ChEBI" id="CHEBI:15377"/>
        <dbReference type="ChEBI" id="CHEBI:15378"/>
        <dbReference type="ChEBI" id="CHEBI:30616"/>
        <dbReference type="ChEBI" id="CHEBI:43474"/>
        <dbReference type="ChEBI" id="CHEBI:456216"/>
    </reaction>
</comment>
<keyword evidence="6" id="KW-0235">DNA replication</keyword>
<dbReference type="Proteomes" id="UP000273561">
    <property type="component" value="Segment"/>
</dbReference>
<dbReference type="GO" id="GO:0046872">
    <property type="term" value="F:metal ion binding"/>
    <property type="evidence" value="ECO:0007669"/>
    <property type="project" value="UniProtKB-KW"/>
</dbReference>
<evidence type="ECO:0000313" key="20">
    <source>
        <dbReference type="Proteomes" id="UP000273561"/>
    </source>
</evidence>
<evidence type="ECO:0000256" key="4">
    <source>
        <dbReference type="ARBA" id="ARBA00022679"/>
    </source>
</evidence>
<dbReference type="GO" id="GO:0003723">
    <property type="term" value="F:RNA binding"/>
    <property type="evidence" value="ECO:0007669"/>
    <property type="project" value="InterPro"/>
</dbReference>
<dbReference type="GO" id="GO:0003677">
    <property type="term" value="F:DNA binding"/>
    <property type="evidence" value="ECO:0007669"/>
    <property type="project" value="UniProtKB-KW"/>
</dbReference>
<dbReference type="InterPro" id="IPR049912">
    <property type="entry name" value="CRESS_DNA_REP"/>
</dbReference>
<evidence type="ECO:0000256" key="11">
    <source>
        <dbReference type="ARBA" id="ARBA00022801"/>
    </source>
</evidence>
<evidence type="ECO:0000256" key="17">
    <source>
        <dbReference type="ARBA" id="ARBA00049360"/>
    </source>
</evidence>
<dbReference type="Pfam" id="PF00910">
    <property type="entry name" value="RNA_helicase"/>
    <property type="match status" value="1"/>
</dbReference>
<evidence type="ECO:0000256" key="15">
    <source>
        <dbReference type="ARBA" id="ARBA00030754"/>
    </source>
</evidence>
<evidence type="ECO:0000256" key="8">
    <source>
        <dbReference type="ARBA" id="ARBA00022723"/>
    </source>
</evidence>
<evidence type="ECO:0000256" key="10">
    <source>
        <dbReference type="ARBA" id="ARBA00022759"/>
    </source>
</evidence>
<name>A0A2H4YQ30_9VIRU</name>
<dbReference type="GO" id="GO:0003724">
    <property type="term" value="F:RNA helicase activity"/>
    <property type="evidence" value="ECO:0007669"/>
    <property type="project" value="InterPro"/>
</dbReference>
<evidence type="ECO:0000256" key="13">
    <source>
        <dbReference type="ARBA" id="ARBA00023125"/>
    </source>
</evidence>
<dbReference type="GO" id="GO:0016779">
    <property type="term" value="F:nucleotidyltransferase activity"/>
    <property type="evidence" value="ECO:0007669"/>
    <property type="project" value="UniProtKB-KW"/>
</dbReference>
<evidence type="ECO:0000256" key="7">
    <source>
        <dbReference type="ARBA" id="ARBA00022722"/>
    </source>
</evidence>
<evidence type="ECO:0000256" key="9">
    <source>
        <dbReference type="ARBA" id="ARBA00022741"/>
    </source>
</evidence>
<evidence type="ECO:0000256" key="5">
    <source>
        <dbReference type="ARBA" id="ARBA00022695"/>
    </source>
</evidence>
<evidence type="ECO:0000256" key="2">
    <source>
        <dbReference type="ARBA" id="ARBA00004147"/>
    </source>
</evidence>
<evidence type="ECO:0000256" key="1">
    <source>
        <dbReference type="ARBA" id="ARBA00001936"/>
    </source>
</evidence>
<evidence type="ECO:0000256" key="3">
    <source>
        <dbReference type="ARBA" id="ARBA00008545"/>
    </source>
</evidence>
<comment type="similarity">
    <text evidence="3">Belongs to the nanoviruses/circoviruses replication-associated protein family.</text>
</comment>
<keyword evidence="11" id="KW-0378">Hydrolase</keyword>
<reference evidence="19 20" key="1">
    <citation type="journal article" date="2017" name="Viruses">
        <title>Distribution and Inferred Evolutionary Characteristics of a Chimeric ssDNA Virus Associated with Intertidal Marine Isopods.</title>
        <authorList>
            <person name="Bistolas K.S.I."/>
            <person name="Besemer R.M."/>
            <person name="Rudstam L.G."/>
            <person name="Hewson I."/>
        </authorList>
    </citation>
    <scope>NUCLEOTIDE SEQUENCE [LARGE SCALE GENOMIC DNA]</scope>
    <source>
        <strain evidence="19">IWaV278</strain>
    </source>
</reference>
<keyword evidence="14" id="KW-0511">Multifunctional enzyme</keyword>
<dbReference type="Gene3D" id="3.40.1310.20">
    <property type="match status" value="1"/>
</dbReference>
<dbReference type="Gene3D" id="3.40.50.300">
    <property type="entry name" value="P-loop containing nucleotide triphosphate hydrolases"/>
    <property type="match status" value="1"/>
</dbReference>
<dbReference type="PROSITE" id="PS52020">
    <property type="entry name" value="CRESS_DNA_REP"/>
    <property type="match status" value="1"/>
</dbReference>
<feature type="domain" description="CRESS-DNA virus Rep endonuclease" evidence="18">
    <location>
        <begin position="2"/>
        <end position="116"/>
    </location>
</feature>
<dbReference type="GO" id="GO:0004519">
    <property type="term" value="F:endonuclease activity"/>
    <property type="evidence" value="ECO:0007669"/>
    <property type="project" value="UniProtKB-KW"/>
</dbReference>
<keyword evidence="5" id="KW-0548">Nucleotidyltransferase</keyword>
<keyword evidence="4" id="KW-0808">Transferase</keyword>
<dbReference type="Pfam" id="PF02407">
    <property type="entry name" value="Viral_Rep"/>
    <property type="match status" value="1"/>
</dbReference>
<proteinExistence type="inferred from homology"/>
<keyword evidence="12" id="KW-0190">Covalent protein-DNA linkage</keyword>
<evidence type="ECO:0000259" key="18">
    <source>
        <dbReference type="PROSITE" id="PS52020"/>
    </source>
</evidence>
<evidence type="ECO:0000256" key="12">
    <source>
        <dbReference type="ARBA" id="ARBA00023124"/>
    </source>
</evidence>
<protein>
    <recommendedName>
        <fullName evidence="15">ATP-dependent helicase Rep</fullName>
    </recommendedName>
    <alternativeName>
        <fullName evidence="16">RepP</fullName>
    </alternativeName>
</protein>
<accession>A0A2H4YQ30</accession>
<keyword evidence="9" id="KW-0547">Nucleotide-binding</keyword>
<comment type="subcellular location">
    <subcellularLocation>
        <location evidence="2">Host nucleus</location>
    </subcellularLocation>
</comment>
<keyword evidence="7" id="KW-0540">Nuclease</keyword>
<organism evidence="19 20">
    <name type="scientific">Idotea virus IWaV278</name>
    <dbReference type="NCBI Taxonomy" id="2058759"/>
    <lineage>
        <taxon>Viruses</taxon>
        <taxon>Cruciviruses</taxon>
    </lineage>
</organism>
<evidence type="ECO:0000313" key="19">
    <source>
        <dbReference type="EMBL" id="AUF34964.1"/>
    </source>
</evidence>
<keyword evidence="13" id="KW-0238">DNA-binding</keyword>
<dbReference type="SUPFAM" id="SSF52540">
    <property type="entry name" value="P-loop containing nucleoside triphosphate hydrolases"/>
    <property type="match status" value="1"/>
</dbReference>
<evidence type="ECO:0000256" key="14">
    <source>
        <dbReference type="ARBA" id="ARBA00023268"/>
    </source>
</evidence>
<keyword evidence="10" id="KW-0255">Endonuclease</keyword>
<dbReference type="EMBL" id="MG023125">
    <property type="protein sequence ID" value="AUF34964.1"/>
    <property type="molecule type" value="Genomic_DNA"/>
</dbReference>
<dbReference type="GO" id="GO:0006260">
    <property type="term" value="P:DNA replication"/>
    <property type="evidence" value="ECO:0007669"/>
    <property type="project" value="UniProtKB-KW"/>
</dbReference>
<sequence length="400" mass="45791">MPNGSKRFCFTHFGCPDEFTNILQARSPLCTKWIVQQERGQAEGKAPLEGANAQNGGLHLQGYIHTKRVYTFAQFLRIWPVSHVEAAQGTEAQNYLYCRKNETFTGKYRLAMEGSVWSRDVQRLQAKSRKDAEMQAIVDKIKQGATTADIARNNTAYFIRHCNGIPAAVRHHQPAAPATRPVHVILLKGSTGTGKSYWARQLATYQRKRLYCKQIQQDTDTQWFDGYDGQEILLLDDFGRKQIGYRQLLTYLDIYALKVQIKGDTVDARWNYVIITTNEEIQEWYPNEDIAPLRRRIAKIHECNRPWAVDYVDFKRPLPVPVVPQFVLPPEPEGKYPQPEPNQQAHAVPIVDEVEYEDLVPVEDLDADALIDEINAELGAIEDPPDFEMADLGHLVWRPM</sequence>